<name>A0A7W3NHP7_PRIAR</name>
<dbReference type="RefSeq" id="WP_182528337.1">
    <property type="nucleotide sequence ID" value="NZ_JACJHT010000033.1"/>
</dbReference>
<dbReference type="Proteomes" id="UP000543174">
    <property type="component" value="Unassembled WGS sequence"/>
</dbReference>
<proteinExistence type="predicted"/>
<evidence type="ECO:0000313" key="1">
    <source>
        <dbReference type="EMBL" id="MBA9043215.1"/>
    </source>
</evidence>
<dbReference type="AlphaFoldDB" id="A0A7W3NHP7"/>
<reference evidence="1" key="1">
    <citation type="submission" date="2020-08" db="EMBL/GenBank/DDBJ databases">
        <title>Functional genomics of gut bacteria from endangered species of beetles.</title>
        <authorList>
            <person name="Carlos-Shanley C."/>
        </authorList>
    </citation>
    <scope>NUCLEOTIDE SEQUENCE [LARGE SCALE GENOMIC DNA]</scope>
    <source>
        <strain evidence="1">S00060</strain>
    </source>
</reference>
<evidence type="ECO:0000313" key="2">
    <source>
        <dbReference type="Proteomes" id="UP000543174"/>
    </source>
</evidence>
<dbReference type="EMBL" id="JACJHT010000033">
    <property type="protein sequence ID" value="MBA9043215.1"/>
    <property type="molecule type" value="Genomic_DNA"/>
</dbReference>
<accession>A0A7W3NHP7</accession>
<sequence>MREFSVNKPLDGKKNYLGKFDNDYAKHLHLNNPTSTNMHELEGLDEIANMKNILSNIQENIENDR</sequence>
<keyword evidence="2" id="KW-1185">Reference proteome</keyword>
<protein>
    <submittedName>
        <fullName evidence="1">Uncharacterized protein</fullName>
    </submittedName>
</protein>
<gene>
    <name evidence="1" type="ORF">HNP21_006406</name>
</gene>
<comment type="caution">
    <text evidence="1">The sequence shown here is derived from an EMBL/GenBank/DDBJ whole genome shotgun (WGS) entry which is preliminary data.</text>
</comment>
<organism evidence="1 2">
    <name type="scientific">Priestia aryabhattai</name>
    <name type="common">Bacillus aryabhattai</name>
    <dbReference type="NCBI Taxonomy" id="412384"/>
    <lineage>
        <taxon>Bacteria</taxon>
        <taxon>Bacillati</taxon>
        <taxon>Bacillota</taxon>
        <taxon>Bacilli</taxon>
        <taxon>Bacillales</taxon>
        <taxon>Bacillaceae</taxon>
        <taxon>Priestia</taxon>
    </lineage>
</organism>